<sequence length="492" mass="55947">MSLLSKRPHHRENSSSSSSKKHHHNSRPEMGKPPTFVSYLEIPNLPPKIKLICEIVAQTPSLSVEKELDDTRLRISQEDVEEVLKLSYGYPAAAVKFFRWAGYWLNDTHSPYSWNLVVDLLGKNLLFDAMWDAIKSMKKEGLLSLATFASVFSSYVTADKIDEALMTFEVMDQYGCRRDIVALNSLMSAICRDRKTARAVEFLRIAMDKIRPDADTYAILLEGWEAERNVASAKHTFGEMVVVIGWDPTNIPAYDSFLCTLIKGPNGINEAMKFFNSMTERNCGPGLKFFKLALEECSRNDNVRGAALIWEAMAMSNALRPDSQMYNYMISLYCNAKKPEIARRFLDEMVFDGFFPDARSYDLLLLSFINAGKLHEASSIFAEMVKNEHFPSQSNCSSLVKINLNQGDPYMAIRVWKFLVENPVSGLEEIGNSLVSGLRDLNMLQEAVKYANDMIDRKIKLDSSTLSKLKQSLIKERKGSIYDELLKKWMTY</sequence>
<keyword evidence="6" id="KW-1185">Reference proteome</keyword>
<feature type="region of interest" description="Disordered" evidence="4">
    <location>
        <begin position="1"/>
        <end position="33"/>
    </location>
</feature>
<feature type="repeat" description="PPR" evidence="3">
    <location>
        <begin position="357"/>
        <end position="391"/>
    </location>
</feature>
<name>A0AAD3TK45_NEPGR</name>
<dbReference type="AlphaFoldDB" id="A0AAD3TK45"/>
<evidence type="ECO:0008006" key="7">
    <source>
        <dbReference type="Google" id="ProtNLM"/>
    </source>
</evidence>
<evidence type="ECO:0000256" key="1">
    <source>
        <dbReference type="ARBA" id="ARBA00007626"/>
    </source>
</evidence>
<accession>A0AAD3TK45</accession>
<dbReference type="Gene3D" id="1.25.40.10">
    <property type="entry name" value="Tetratricopeptide repeat domain"/>
    <property type="match status" value="2"/>
</dbReference>
<dbReference type="Proteomes" id="UP001279734">
    <property type="component" value="Unassembled WGS sequence"/>
</dbReference>
<dbReference type="Pfam" id="PF01535">
    <property type="entry name" value="PPR"/>
    <property type="match status" value="1"/>
</dbReference>
<dbReference type="NCBIfam" id="TIGR00756">
    <property type="entry name" value="PPR"/>
    <property type="match status" value="2"/>
</dbReference>
<reference evidence="5" key="1">
    <citation type="submission" date="2023-05" db="EMBL/GenBank/DDBJ databases">
        <title>Nepenthes gracilis genome sequencing.</title>
        <authorList>
            <person name="Fukushima K."/>
        </authorList>
    </citation>
    <scope>NUCLEOTIDE SEQUENCE</scope>
    <source>
        <strain evidence="5">SING2019-196</strain>
    </source>
</reference>
<keyword evidence="2" id="KW-0677">Repeat</keyword>
<dbReference type="Pfam" id="PF13812">
    <property type="entry name" value="PPR_3"/>
    <property type="match status" value="1"/>
</dbReference>
<dbReference type="EMBL" id="BSYO01000038">
    <property type="protein sequence ID" value="GMH30619.1"/>
    <property type="molecule type" value="Genomic_DNA"/>
</dbReference>
<proteinExistence type="inferred from homology"/>
<evidence type="ECO:0000256" key="2">
    <source>
        <dbReference type="ARBA" id="ARBA00022737"/>
    </source>
</evidence>
<dbReference type="PROSITE" id="PS51375">
    <property type="entry name" value="PPR"/>
    <property type="match status" value="2"/>
</dbReference>
<feature type="compositionally biased region" description="Basic residues" evidence="4">
    <location>
        <begin position="1"/>
        <end position="10"/>
    </location>
</feature>
<comment type="caution">
    <text evidence="5">The sequence shown here is derived from an EMBL/GenBank/DDBJ whole genome shotgun (WGS) entry which is preliminary data.</text>
</comment>
<dbReference type="GO" id="GO:0003729">
    <property type="term" value="F:mRNA binding"/>
    <property type="evidence" value="ECO:0007669"/>
    <property type="project" value="TreeGrafter"/>
</dbReference>
<dbReference type="InterPro" id="IPR002885">
    <property type="entry name" value="PPR_rpt"/>
</dbReference>
<evidence type="ECO:0000256" key="3">
    <source>
        <dbReference type="PROSITE-ProRule" id="PRU00708"/>
    </source>
</evidence>
<evidence type="ECO:0000313" key="5">
    <source>
        <dbReference type="EMBL" id="GMH30619.1"/>
    </source>
</evidence>
<dbReference type="PANTHER" id="PTHR47933:SF14">
    <property type="entry name" value="PENTATRICOPEPTIDE REPEAT (PPR) SUPERFAMILY PROTEIN"/>
    <property type="match status" value="1"/>
</dbReference>
<evidence type="ECO:0000256" key="4">
    <source>
        <dbReference type="SAM" id="MobiDB-lite"/>
    </source>
</evidence>
<evidence type="ECO:0000313" key="6">
    <source>
        <dbReference type="Proteomes" id="UP001279734"/>
    </source>
</evidence>
<comment type="similarity">
    <text evidence="1">Belongs to the PPR family. P subfamily.</text>
</comment>
<protein>
    <recommendedName>
        <fullName evidence="7">Pentatricopeptide repeat-containing protein</fullName>
    </recommendedName>
</protein>
<dbReference type="PANTHER" id="PTHR47933">
    <property type="entry name" value="PENTATRICOPEPTIDE REPEAT-CONTAINING PROTEIN 1, MITOCHONDRIAL"/>
    <property type="match status" value="1"/>
</dbReference>
<dbReference type="Pfam" id="PF13041">
    <property type="entry name" value="PPR_2"/>
    <property type="match status" value="1"/>
</dbReference>
<dbReference type="InterPro" id="IPR051240">
    <property type="entry name" value="Mito_RNA-Proc/Resp"/>
</dbReference>
<gene>
    <name evidence="5" type="ORF">Nepgr_032462</name>
</gene>
<feature type="repeat" description="PPR" evidence="3">
    <location>
        <begin position="322"/>
        <end position="356"/>
    </location>
</feature>
<organism evidence="5 6">
    <name type="scientific">Nepenthes gracilis</name>
    <name type="common">Slender pitcher plant</name>
    <dbReference type="NCBI Taxonomy" id="150966"/>
    <lineage>
        <taxon>Eukaryota</taxon>
        <taxon>Viridiplantae</taxon>
        <taxon>Streptophyta</taxon>
        <taxon>Embryophyta</taxon>
        <taxon>Tracheophyta</taxon>
        <taxon>Spermatophyta</taxon>
        <taxon>Magnoliopsida</taxon>
        <taxon>eudicotyledons</taxon>
        <taxon>Gunneridae</taxon>
        <taxon>Pentapetalae</taxon>
        <taxon>Caryophyllales</taxon>
        <taxon>Nepenthaceae</taxon>
        <taxon>Nepenthes</taxon>
    </lineage>
</organism>
<dbReference type="InterPro" id="IPR011990">
    <property type="entry name" value="TPR-like_helical_dom_sf"/>
</dbReference>